<dbReference type="EMBL" id="JBHTBS010000005">
    <property type="protein sequence ID" value="MFC7337892.1"/>
    <property type="molecule type" value="Genomic_DNA"/>
</dbReference>
<feature type="signal peptide" evidence="3">
    <location>
        <begin position="1"/>
        <end position="26"/>
    </location>
</feature>
<dbReference type="Proteomes" id="UP001596472">
    <property type="component" value="Unassembled WGS sequence"/>
</dbReference>
<dbReference type="Gene3D" id="2.120.10.30">
    <property type="entry name" value="TolB, C-terminal domain"/>
    <property type="match status" value="2"/>
</dbReference>
<evidence type="ECO:0000313" key="6">
    <source>
        <dbReference type="Proteomes" id="UP001596472"/>
    </source>
</evidence>
<dbReference type="RefSeq" id="WP_379712623.1">
    <property type="nucleotide sequence ID" value="NZ_JBHTBS010000005.1"/>
</dbReference>
<dbReference type="InterPro" id="IPR011659">
    <property type="entry name" value="WD40"/>
</dbReference>
<feature type="domain" description="Peptidase S9 prolyl oligopeptidase catalytic" evidence="4">
    <location>
        <begin position="455"/>
        <end position="660"/>
    </location>
</feature>
<keyword evidence="1" id="KW-0378">Hydrolase</keyword>
<organism evidence="5 6">
    <name type="scientific">Haloferula chungangensis</name>
    <dbReference type="NCBI Taxonomy" id="1048331"/>
    <lineage>
        <taxon>Bacteria</taxon>
        <taxon>Pseudomonadati</taxon>
        <taxon>Verrucomicrobiota</taxon>
        <taxon>Verrucomicrobiia</taxon>
        <taxon>Verrucomicrobiales</taxon>
        <taxon>Verrucomicrobiaceae</taxon>
        <taxon>Haloferula</taxon>
    </lineage>
</organism>
<evidence type="ECO:0000256" key="3">
    <source>
        <dbReference type="SAM" id="SignalP"/>
    </source>
</evidence>
<dbReference type="PANTHER" id="PTHR42776:SF27">
    <property type="entry name" value="DIPEPTIDYL PEPTIDASE FAMILY MEMBER 6"/>
    <property type="match status" value="1"/>
</dbReference>
<accession>A0ABW2L9M5</accession>
<keyword evidence="2" id="KW-0645">Protease</keyword>
<dbReference type="InterPro" id="IPR029058">
    <property type="entry name" value="AB_hydrolase_fold"/>
</dbReference>
<dbReference type="SUPFAM" id="SSF53474">
    <property type="entry name" value="alpha/beta-Hydrolases"/>
    <property type="match status" value="1"/>
</dbReference>
<keyword evidence="2" id="KW-0720">Serine protease</keyword>
<reference evidence="6" key="1">
    <citation type="journal article" date="2019" name="Int. J. Syst. Evol. Microbiol.">
        <title>The Global Catalogue of Microorganisms (GCM) 10K type strain sequencing project: providing services to taxonomists for standard genome sequencing and annotation.</title>
        <authorList>
            <consortium name="The Broad Institute Genomics Platform"/>
            <consortium name="The Broad Institute Genome Sequencing Center for Infectious Disease"/>
            <person name="Wu L."/>
            <person name="Ma J."/>
        </authorList>
    </citation>
    <scope>NUCLEOTIDE SEQUENCE [LARGE SCALE GENOMIC DNA]</scope>
    <source>
        <strain evidence="6">CGMCC 4.1467</strain>
    </source>
</reference>
<dbReference type="InterPro" id="IPR011042">
    <property type="entry name" value="6-blade_b-propeller_TolB-like"/>
</dbReference>
<dbReference type="Gene3D" id="3.40.50.1820">
    <property type="entry name" value="alpha/beta hydrolase"/>
    <property type="match status" value="1"/>
</dbReference>
<dbReference type="SUPFAM" id="SSF82171">
    <property type="entry name" value="DPP6 N-terminal domain-like"/>
    <property type="match status" value="1"/>
</dbReference>
<evidence type="ECO:0000313" key="5">
    <source>
        <dbReference type="EMBL" id="MFC7337892.1"/>
    </source>
</evidence>
<dbReference type="InterPro" id="IPR001375">
    <property type="entry name" value="Peptidase_S9_cat"/>
</dbReference>
<sequence>MISTPRFKPRRYHFAASLMITLRLSAAPVEMTPVDFLSLADVSKGELSPDGKSLLYLQRETDWALNKSVTKLWRKSLAREEARAMTHGPDSVREPAWAPDGALISFVSKRPGDAVAQIYLMHADGGEAFRLGKLDDEPSQLKWSPDGRVIYYLAKKSLPKDERKGLEKKTLIPLFEDQRRQSLLWKIDVVSGENMRVSPEDRSVVRFSIAPGGNELVVVLAPGPLLDQLPEAELWTMNLDGAESRQWTENEHLELMPRVSPDGDRLAYLASVDRQGGSYCNSNLFILDRLSGETTEVAEDFPGEILAYAWGGEEGGIYFIGNTGLTAQLYFHDPESGGTRQLTEGDQTTTEWSYDPELGVHLLGIQSAVERGDLWSLKRGDRELSRLTDVHEDLGSRFLLPKQEKIEWQGEDGVTVEGLLVYPLNYTKGERFPLVVQTHGGPRKSDKFGSWKSGHYLPVVAAQGYGVLMPNYRGSTGYGDPFLQDMVGGYFRNSHLDVLRGVDHLIEAGLADPDKLVKKGWSAGGHMTNKIITVTDRFKAASSGAGAVDWVSQFGETDVSYGRIPWFGGTPWQENAPTRSYQDTSVVSQLWKVTTPTLIFVGENDRRVPASQSKILFRGLRDQGVTTELYVAPGEAHGWRRPSHQLFRINKELEWFARHVHGVDYEYQTAPEK</sequence>
<evidence type="ECO:0000256" key="2">
    <source>
        <dbReference type="ARBA" id="ARBA00022825"/>
    </source>
</evidence>
<dbReference type="PANTHER" id="PTHR42776">
    <property type="entry name" value="SERINE PEPTIDASE S9 FAMILY MEMBER"/>
    <property type="match status" value="1"/>
</dbReference>
<keyword evidence="6" id="KW-1185">Reference proteome</keyword>
<proteinExistence type="predicted"/>
<comment type="caution">
    <text evidence="5">The sequence shown here is derived from an EMBL/GenBank/DDBJ whole genome shotgun (WGS) entry which is preliminary data.</text>
</comment>
<feature type="chain" id="PRO_5045732422" evidence="3">
    <location>
        <begin position="27"/>
        <end position="673"/>
    </location>
</feature>
<protein>
    <submittedName>
        <fullName evidence="5">S9 family peptidase</fullName>
    </submittedName>
</protein>
<name>A0ABW2L9M5_9BACT</name>
<keyword evidence="3" id="KW-0732">Signal</keyword>
<evidence type="ECO:0000256" key="1">
    <source>
        <dbReference type="ARBA" id="ARBA00022801"/>
    </source>
</evidence>
<gene>
    <name evidence="5" type="ORF">ACFQY0_11940</name>
</gene>
<evidence type="ECO:0000259" key="4">
    <source>
        <dbReference type="Pfam" id="PF00326"/>
    </source>
</evidence>
<dbReference type="Pfam" id="PF07676">
    <property type="entry name" value="PD40"/>
    <property type="match status" value="2"/>
</dbReference>
<dbReference type="Pfam" id="PF00326">
    <property type="entry name" value="Peptidase_S9"/>
    <property type="match status" value="1"/>
</dbReference>